<accession>A0A6A5AX67</accession>
<evidence type="ECO:0000313" key="3">
    <source>
        <dbReference type="Proteomes" id="UP000444721"/>
    </source>
</evidence>
<proteinExistence type="predicted"/>
<dbReference type="PANTHER" id="PTHR13650">
    <property type="entry name" value="SPATACSIN"/>
    <property type="match status" value="1"/>
</dbReference>
<dbReference type="VEuPathDB" id="AmoebaDB:NF0048990"/>
<feature type="region of interest" description="Disordered" evidence="1">
    <location>
        <begin position="407"/>
        <end position="439"/>
    </location>
</feature>
<name>A0A6A5AX67_NAEFO</name>
<feature type="region of interest" description="Disordered" evidence="1">
    <location>
        <begin position="1166"/>
        <end position="1196"/>
    </location>
</feature>
<reference evidence="2 3" key="1">
    <citation type="journal article" date="2019" name="Sci. Rep.">
        <title>Nanopore sequencing improves the draft genome of the human pathogenic amoeba Naegleria fowleri.</title>
        <authorList>
            <person name="Liechti N."/>
            <person name="Schurch N."/>
            <person name="Bruggmann R."/>
            <person name="Wittwer M."/>
        </authorList>
    </citation>
    <scope>NUCLEOTIDE SEQUENCE [LARGE SCALE GENOMIC DNA]</scope>
    <source>
        <strain evidence="2 3">ATCC 30894</strain>
    </source>
</reference>
<dbReference type="VEuPathDB" id="AmoebaDB:NF0048960"/>
<dbReference type="PANTHER" id="PTHR13650:SF0">
    <property type="entry name" value="SPATACSIN"/>
    <property type="match status" value="1"/>
</dbReference>
<dbReference type="EMBL" id="VFQX01000068">
    <property type="protein sequence ID" value="KAF0972353.1"/>
    <property type="molecule type" value="Genomic_DNA"/>
</dbReference>
<dbReference type="Proteomes" id="UP000444721">
    <property type="component" value="Unassembled WGS sequence"/>
</dbReference>
<dbReference type="RefSeq" id="XP_044557068.1">
    <property type="nucleotide sequence ID" value="XM_044713195.1"/>
</dbReference>
<comment type="caution">
    <text evidence="2">The sequence shown here is derived from an EMBL/GenBank/DDBJ whole genome shotgun (WGS) entry which is preliminary data.</text>
</comment>
<feature type="compositionally biased region" description="Acidic residues" evidence="1">
    <location>
        <begin position="410"/>
        <end position="432"/>
    </location>
</feature>
<dbReference type="VEuPathDB" id="AmoebaDB:NfTy_060980"/>
<dbReference type="InterPro" id="IPR028103">
    <property type="entry name" value="Spatacsin"/>
</dbReference>
<dbReference type="GeneID" id="68116473"/>
<keyword evidence="3" id="KW-1185">Reference proteome</keyword>
<dbReference type="VEuPathDB" id="AmoebaDB:NF0048950"/>
<organism evidence="2 3">
    <name type="scientific">Naegleria fowleri</name>
    <name type="common">Brain eating amoeba</name>
    <dbReference type="NCBI Taxonomy" id="5763"/>
    <lineage>
        <taxon>Eukaryota</taxon>
        <taxon>Discoba</taxon>
        <taxon>Heterolobosea</taxon>
        <taxon>Tetramitia</taxon>
        <taxon>Eutetramitia</taxon>
        <taxon>Vahlkampfiidae</taxon>
        <taxon>Naegleria</taxon>
    </lineage>
</organism>
<evidence type="ECO:0000313" key="2">
    <source>
        <dbReference type="EMBL" id="KAF0972353.1"/>
    </source>
</evidence>
<dbReference type="GO" id="GO:0005737">
    <property type="term" value="C:cytoplasm"/>
    <property type="evidence" value="ECO:0007669"/>
    <property type="project" value="TreeGrafter"/>
</dbReference>
<dbReference type="OrthoDB" id="2018754at2759"/>
<feature type="compositionally biased region" description="Low complexity" evidence="1">
    <location>
        <begin position="1169"/>
        <end position="1190"/>
    </location>
</feature>
<dbReference type="VEuPathDB" id="AmoebaDB:NF0048970"/>
<protein>
    <submittedName>
        <fullName evidence="2">Uncharacterized protein</fullName>
    </submittedName>
</protein>
<sequence length="1461" mass="168610">MASTIVPLKMGHHGRVIHVDESITPTTLTPTTLFDDDQPELMDQSNETKNHVFSDSSLSTPIFPVKVSCGITGTTHNHDETPSPIGNDFINSSYCPYNDILQLYDRKTHQLQFYFVKDGQPTDDNTTFQFLNNHITIDNCCFKSFLWLKSHERCDINYLPYLFENTECSNIIYSCYFVITNETNFEIFLFVKARLSEKSSNLTNLKKPLPFLQQKKELIDFLTNSKNIFQEQSGKHLWKVSKVTISYQEIFSIISNTNNSTVDPNVTLSHICPVLESRHCMFIFSDGTACELSFQNYRLVLCSSFQLQPQTNERSYSEIVSYQQFLLCHTTSKQCVVDIWDISKQKMVGMIDLNPFFSINDYSETLSRFQISNNGLLLSAVGKNNSIYIIDIDSNFQITKKEIDHNHEDNFEDNDDTEGDEDEEDQSSEEEIGVSITEDKETGVPVVESLLPITYTADNYYQSHWYDNTEPPKKSTSVLFDASDSNSHLEKDLELNSPLVVANKTRRETLLKDSIHLRKGLSGNLESNYEHGLLSRKDSRLSSSHMLLSPRKEENISHIGEGLLLIHNPFNSMMNYLLTSDKCYIIHHMNNIEKWNTLQIYDVSSGKLGHIQMLANVFLTPLYPTGCHFICISNKYSLDHGIYHLNFNITKNMLLNNLIKYERQRLAEQLCDLNGWDRQSLSVHAIELGLRNRELSVLQDTLRNLDPQQELNVCYIIAKFIQETKFSRDSEFKIQTITTAIGYILSLIEKRINELGRNPSFGLGEEDPNLFDSIFLFQNKHVPIITESANSVIKKLEIRNPRKMDKLMESQTISEIDEITAASNDVHQSSSVHMIAIIEDIMSSKKNLSKPEEILLLSNIIALLRSYLLINEEEHEQMATAQHEALPLDQLSVLSSIPISNKNKNDKKIDITPIDLSLYNDNFNDLSYFGSEIKTGISLNNEEDMYNYDQEDEDDQVSDADEKNEVELFERILTREHESLFKRWKQLDNKSIITESLLNGLVSLGFSFLKNKSMKIKSDLGSDSEKDEHDTNCEINNFETFKEVAFKIIYEKLAIGEYSAALEMIENLGEDLVEHMRDIAFNTLDKDIRNYLIKELIRLKKLNEEELEVIEFLQLLEELYPDISIFKVQEKLHHLGYGNPFHESSDLFDSQRSEHVIQIGDISDMGQISKSSSNSFSSVEESPSSSASPKSDSDDVVFRRRTSSLMRMRNPSMLSKKVLTFQKSKSSYLVTTLRWVMKWDKETRERILLEKDYHDNESLRGRLAFCIAHHDYVGIVRWTKSVLPLTQLHSKKKVYRNSKASSAMQHCNEILEIVKDQLKYCSPIMKEILLNSLALRGIFVREDTSDFISLLKRFCATYQLFSVHPVEFPIFENDPILLFDNDRDPTPSINTSLLHPQGEFSKFHKDFISFYIEKNLPSVCFRYIDRFDLWECLEKESKIFTEESKPDWLKLILLSKKKSNV</sequence>
<gene>
    <name evidence="2" type="ORF">FDP41_009256</name>
</gene>
<dbReference type="VEuPathDB" id="AmoebaDB:FDP41_009256"/>
<evidence type="ECO:0000256" key="1">
    <source>
        <dbReference type="SAM" id="MobiDB-lite"/>
    </source>
</evidence>
<dbReference type="VEuPathDB" id="AmoebaDB:NF0048980"/>